<evidence type="ECO:0000256" key="3">
    <source>
        <dbReference type="ARBA" id="ARBA00022801"/>
    </source>
</evidence>
<sequence length="478" mass="50213">MRKQKGTAGKLLKTALCLALSVLWLPAVAGAATQDQVNEVRQLLEEYHISKPTDDKLNESGIEAMIGSLDDPYTQYFSPEELQSFSNAINQSFVGIGIVMSQDDGITYLEDVVPDSPAFKAGLMPGDALVSIDGAPTAGKSIDAIQVMAAGKEGTTVNVGVKRGMVKLQFLVSRTSMQLPVATSRLMGAGVGYLRLDSFSADAAAKFKTQLQFLEGQGMTSLVVDLRGNGGGYVDQAQQIGALFVADGILAHVADRDGKDTPIELHGEKRGYPVYILVDGGSASATELLSGALQEYGVAKLVGTKTYGKGVIQQLIPVASGGTLKVTVQEYKTPGGKKVDKVGLTPDVAVTGSLQQLLAAYRLAGGGDVRLTVGRGALVVNGIRTADAGSVIKKNGVWYISSKLGAVASEAKLSYDAKARQIVLDKAGTTHRLNASDSHVIVKNGVSYIDVRLLSKWFANLTWAAVGDGTVTLYDSAA</sequence>
<protein>
    <submittedName>
        <fullName evidence="8">S41 family peptidase</fullName>
    </submittedName>
</protein>
<dbReference type="Gene3D" id="3.30.750.44">
    <property type="match status" value="1"/>
</dbReference>
<keyword evidence="6" id="KW-0732">Signal</keyword>
<dbReference type="GO" id="GO:0006508">
    <property type="term" value="P:proteolysis"/>
    <property type="evidence" value="ECO:0007669"/>
    <property type="project" value="UniProtKB-KW"/>
</dbReference>
<dbReference type="SUPFAM" id="SSF50156">
    <property type="entry name" value="PDZ domain-like"/>
    <property type="match status" value="1"/>
</dbReference>
<dbReference type="AlphaFoldDB" id="A0A9X4KDG6"/>
<dbReference type="RefSeq" id="WP_277563505.1">
    <property type="nucleotide sequence ID" value="NZ_JAPDHZ010000002.1"/>
</dbReference>
<comment type="similarity">
    <text evidence="1 5">Belongs to the peptidase S41A family.</text>
</comment>
<dbReference type="EMBL" id="JAPDHZ010000002">
    <property type="protein sequence ID" value="MDG0789579.1"/>
    <property type="molecule type" value="Genomic_DNA"/>
</dbReference>
<dbReference type="PANTHER" id="PTHR32060">
    <property type="entry name" value="TAIL-SPECIFIC PROTEASE"/>
    <property type="match status" value="1"/>
</dbReference>
<feature type="signal peptide" evidence="6">
    <location>
        <begin position="1"/>
        <end position="31"/>
    </location>
</feature>
<dbReference type="PANTHER" id="PTHR32060:SF30">
    <property type="entry name" value="CARBOXY-TERMINAL PROCESSING PROTEASE CTPA"/>
    <property type="match status" value="1"/>
</dbReference>
<dbReference type="CDD" id="cd06782">
    <property type="entry name" value="cpPDZ_CPP-like"/>
    <property type="match status" value="1"/>
</dbReference>
<feature type="chain" id="PRO_5040972791" evidence="6">
    <location>
        <begin position="32"/>
        <end position="478"/>
    </location>
</feature>
<dbReference type="GO" id="GO:0004175">
    <property type="term" value="F:endopeptidase activity"/>
    <property type="evidence" value="ECO:0007669"/>
    <property type="project" value="TreeGrafter"/>
</dbReference>
<dbReference type="InterPro" id="IPR001478">
    <property type="entry name" value="PDZ"/>
</dbReference>
<evidence type="ECO:0000313" key="8">
    <source>
        <dbReference type="EMBL" id="MDG0789579.1"/>
    </source>
</evidence>
<keyword evidence="9" id="KW-1185">Reference proteome</keyword>
<evidence type="ECO:0000256" key="1">
    <source>
        <dbReference type="ARBA" id="ARBA00009179"/>
    </source>
</evidence>
<evidence type="ECO:0000256" key="5">
    <source>
        <dbReference type="RuleBase" id="RU004404"/>
    </source>
</evidence>
<dbReference type="InterPro" id="IPR005151">
    <property type="entry name" value="Tail-specific_protease"/>
</dbReference>
<dbReference type="SUPFAM" id="SSF52096">
    <property type="entry name" value="ClpP/crotonase"/>
    <property type="match status" value="1"/>
</dbReference>
<keyword evidence="3 5" id="KW-0378">Hydrolase</keyword>
<dbReference type="InterPro" id="IPR036034">
    <property type="entry name" value="PDZ_sf"/>
</dbReference>
<dbReference type="GO" id="GO:0008236">
    <property type="term" value="F:serine-type peptidase activity"/>
    <property type="evidence" value="ECO:0007669"/>
    <property type="project" value="UniProtKB-KW"/>
</dbReference>
<accession>A0A9X4KDG6</accession>
<feature type="domain" description="PDZ" evidence="7">
    <location>
        <begin position="94"/>
        <end position="143"/>
    </location>
</feature>
<keyword evidence="4 5" id="KW-0720">Serine protease</keyword>
<dbReference type="SMART" id="SM00228">
    <property type="entry name" value="PDZ"/>
    <property type="match status" value="1"/>
</dbReference>
<dbReference type="PROSITE" id="PS50106">
    <property type="entry name" value="PDZ"/>
    <property type="match status" value="1"/>
</dbReference>
<dbReference type="Gene3D" id="2.30.42.10">
    <property type="match status" value="1"/>
</dbReference>
<proteinExistence type="inferred from homology"/>
<keyword evidence="2 5" id="KW-0645">Protease</keyword>
<name>A0A9X4KDG6_9BACL</name>
<dbReference type="CDD" id="cd07560">
    <property type="entry name" value="Peptidase_S41_CPP"/>
    <property type="match status" value="1"/>
</dbReference>
<dbReference type="InterPro" id="IPR029045">
    <property type="entry name" value="ClpP/crotonase-like_dom_sf"/>
</dbReference>
<evidence type="ECO:0000313" key="9">
    <source>
        <dbReference type="Proteomes" id="UP001153387"/>
    </source>
</evidence>
<evidence type="ECO:0000256" key="6">
    <source>
        <dbReference type="SAM" id="SignalP"/>
    </source>
</evidence>
<evidence type="ECO:0000259" key="7">
    <source>
        <dbReference type="PROSITE" id="PS50106"/>
    </source>
</evidence>
<comment type="caution">
    <text evidence="8">The sequence shown here is derived from an EMBL/GenBank/DDBJ whole genome shotgun (WGS) entry which is preliminary data.</text>
</comment>
<reference evidence="8 9" key="1">
    <citation type="submission" date="2022-10" db="EMBL/GenBank/DDBJ databases">
        <title>Comparative genomic analysis of Cohnella hashimotonis sp. nov., isolated from the International Space Station.</title>
        <authorList>
            <person name="Simpson A."/>
            <person name="Venkateswaran K."/>
        </authorList>
    </citation>
    <scope>NUCLEOTIDE SEQUENCE [LARGE SCALE GENOMIC DNA]</scope>
    <source>
        <strain evidence="8 9">DSM 18997</strain>
    </source>
</reference>
<dbReference type="Proteomes" id="UP001153387">
    <property type="component" value="Unassembled WGS sequence"/>
</dbReference>
<dbReference type="InterPro" id="IPR004447">
    <property type="entry name" value="Peptidase_S41A"/>
</dbReference>
<dbReference type="SMART" id="SM00245">
    <property type="entry name" value="TSPc"/>
    <property type="match status" value="1"/>
</dbReference>
<dbReference type="NCBIfam" id="TIGR00225">
    <property type="entry name" value="prc"/>
    <property type="match status" value="1"/>
</dbReference>
<dbReference type="GO" id="GO:0007165">
    <property type="term" value="P:signal transduction"/>
    <property type="evidence" value="ECO:0007669"/>
    <property type="project" value="TreeGrafter"/>
</dbReference>
<evidence type="ECO:0000256" key="2">
    <source>
        <dbReference type="ARBA" id="ARBA00022670"/>
    </source>
</evidence>
<organism evidence="8 9">
    <name type="scientific">Cohnella ginsengisoli</name>
    <dbReference type="NCBI Taxonomy" id="425004"/>
    <lineage>
        <taxon>Bacteria</taxon>
        <taxon>Bacillati</taxon>
        <taxon>Bacillota</taxon>
        <taxon>Bacilli</taxon>
        <taxon>Bacillales</taxon>
        <taxon>Paenibacillaceae</taxon>
        <taxon>Cohnella</taxon>
    </lineage>
</organism>
<gene>
    <name evidence="8" type="ORF">OMP38_00950</name>
</gene>
<dbReference type="Pfam" id="PF13180">
    <property type="entry name" value="PDZ_2"/>
    <property type="match status" value="1"/>
</dbReference>
<dbReference type="GO" id="GO:0030288">
    <property type="term" value="C:outer membrane-bounded periplasmic space"/>
    <property type="evidence" value="ECO:0007669"/>
    <property type="project" value="TreeGrafter"/>
</dbReference>
<evidence type="ECO:0000256" key="4">
    <source>
        <dbReference type="ARBA" id="ARBA00022825"/>
    </source>
</evidence>
<dbReference type="Gene3D" id="3.90.226.10">
    <property type="entry name" value="2-enoyl-CoA Hydratase, Chain A, domain 1"/>
    <property type="match status" value="1"/>
</dbReference>
<dbReference type="Pfam" id="PF03572">
    <property type="entry name" value="Peptidase_S41"/>
    <property type="match status" value="1"/>
</dbReference>